<protein>
    <submittedName>
        <fullName evidence="1">Uncharacterized protein</fullName>
    </submittedName>
</protein>
<reference evidence="1 2" key="1">
    <citation type="journal article" date="2018" name="Mar. Genomics">
        <title>Complete genome sequence of Marinifilaceae bacterium strain SPP2, isolated from the Antarctic marine sediment.</title>
        <authorList>
            <person name="Watanabe M."/>
            <person name="Kojima H."/>
            <person name="Fukui M."/>
        </authorList>
    </citation>
    <scope>NUCLEOTIDE SEQUENCE [LARGE SCALE GENOMIC DNA]</scope>
    <source>
        <strain evidence="1 2">SPP2</strain>
    </source>
</reference>
<dbReference type="OrthoDB" id="839653at2"/>
<name>A0A1Y1CG51_9BACT</name>
<accession>A0A1Y1CG51</accession>
<dbReference type="EMBL" id="AP018042">
    <property type="protein sequence ID" value="BAX79012.1"/>
    <property type="molecule type" value="Genomic_DNA"/>
</dbReference>
<evidence type="ECO:0000313" key="1">
    <source>
        <dbReference type="EMBL" id="BAX79012.1"/>
    </source>
</evidence>
<organism evidence="1 2">
    <name type="scientific">Labilibaculum antarcticum</name>
    <dbReference type="NCBI Taxonomy" id="1717717"/>
    <lineage>
        <taxon>Bacteria</taxon>
        <taxon>Pseudomonadati</taxon>
        <taxon>Bacteroidota</taxon>
        <taxon>Bacteroidia</taxon>
        <taxon>Marinilabiliales</taxon>
        <taxon>Marinifilaceae</taxon>
        <taxon>Labilibaculum</taxon>
    </lineage>
</organism>
<keyword evidence="2" id="KW-1185">Reference proteome</keyword>
<dbReference type="AlphaFoldDB" id="A0A1Y1CG51"/>
<sequence>MDIKNEELRDVCVEALDCLNKPGNGAYDELKSKLEYVIGSYNYDKNPVGLFEIGHLALAALEEISADKPRKVKKVLLKNLKESLLQKVEA</sequence>
<evidence type="ECO:0000313" key="2">
    <source>
        <dbReference type="Proteomes" id="UP000218267"/>
    </source>
</evidence>
<dbReference type="KEGG" id="mbas:ALGA_0622"/>
<dbReference type="RefSeq" id="WP_096427921.1">
    <property type="nucleotide sequence ID" value="NZ_AP018042.1"/>
</dbReference>
<dbReference type="Proteomes" id="UP000218267">
    <property type="component" value="Chromosome"/>
</dbReference>
<gene>
    <name evidence="1" type="ORF">ALGA_0622</name>
</gene>
<reference evidence="2" key="2">
    <citation type="journal article" date="2020" name="Antonie Van Leeuwenhoek">
        <title>Labilibaculum antarcticum sp. nov., a novel facultative anaerobic, psychrotorelant bacterium isolated from marine sediment of Antarctica.</title>
        <authorList>
            <person name="Watanabe M."/>
            <person name="Kojima H."/>
            <person name="Fukui M."/>
        </authorList>
    </citation>
    <scope>NUCLEOTIDE SEQUENCE [LARGE SCALE GENOMIC DNA]</scope>
    <source>
        <strain evidence="2">SPP2</strain>
    </source>
</reference>
<proteinExistence type="predicted"/>